<protein>
    <submittedName>
        <fullName evidence="2">Protein-export chaperone SecB</fullName>
    </submittedName>
</protein>
<dbReference type="Gene3D" id="3.10.420.10">
    <property type="entry name" value="SecB-like"/>
    <property type="match status" value="1"/>
</dbReference>
<accession>A0AAW4W843</accession>
<dbReference type="GO" id="GO:0051262">
    <property type="term" value="P:protein tetramerization"/>
    <property type="evidence" value="ECO:0007669"/>
    <property type="project" value="InterPro"/>
</dbReference>
<dbReference type="EMBL" id="JAJEQW010000001">
    <property type="protein sequence ID" value="MCC2240966.1"/>
    <property type="molecule type" value="Genomic_DNA"/>
</dbReference>
<comment type="similarity">
    <text evidence="1">Belongs to the SecB family.</text>
</comment>
<dbReference type="AlphaFoldDB" id="A0AAW4W843"/>
<dbReference type="Pfam" id="PF02556">
    <property type="entry name" value="SecB"/>
    <property type="match status" value="1"/>
</dbReference>
<dbReference type="InterPro" id="IPR003708">
    <property type="entry name" value="SecB"/>
</dbReference>
<dbReference type="InterPro" id="IPR035958">
    <property type="entry name" value="SecB-like_sf"/>
</dbReference>
<reference evidence="2" key="1">
    <citation type="submission" date="2021-10" db="EMBL/GenBank/DDBJ databases">
        <title>Anaerobic single-cell dispensing facilitates the cultivation of human gut bacteria.</title>
        <authorList>
            <person name="Afrizal A."/>
        </authorList>
    </citation>
    <scope>NUCLEOTIDE SEQUENCE</scope>
    <source>
        <strain evidence="2">CLA-AA-H204</strain>
    </source>
</reference>
<organism evidence="2 3">
    <name type="scientific">Roseburia amylophila</name>
    <dbReference type="NCBI Taxonomy" id="2981794"/>
    <lineage>
        <taxon>Bacteria</taxon>
        <taxon>Bacillati</taxon>
        <taxon>Bacillota</taxon>
        <taxon>Clostridia</taxon>
        <taxon>Lachnospirales</taxon>
        <taxon>Lachnospiraceae</taxon>
        <taxon>Roseburia</taxon>
    </lineage>
</organism>
<evidence type="ECO:0000256" key="1">
    <source>
        <dbReference type="ARBA" id="ARBA00009990"/>
    </source>
</evidence>
<dbReference type="GO" id="GO:0015031">
    <property type="term" value="P:protein transport"/>
    <property type="evidence" value="ECO:0007669"/>
    <property type="project" value="InterPro"/>
</dbReference>
<gene>
    <name evidence="2" type="ORF">LKD47_01440</name>
</gene>
<dbReference type="Proteomes" id="UP001198893">
    <property type="component" value="Unassembled WGS sequence"/>
</dbReference>
<dbReference type="RefSeq" id="WP_227709478.1">
    <property type="nucleotide sequence ID" value="NZ_JAJEQW010000001.1"/>
</dbReference>
<dbReference type="SUPFAM" id="SSF54611">
    <property type="entry name" value="SecB-like"/>
    <property type="match status" value="1"/>
</dbReference>
<sequence length="125" mass="13884">MDCVLKLNALVFDDITFKRLGMHSDNELEISFSVSIGTNIADQDIKKVSVKVLGEKREEYSFEIQASGFFSFEGNAEDSIIQQNAVAIVMPYIRSEVSLLTAQPGVEPVVIPPLNIAEMMSDNKR</sequence>
<evidence type="ECO:0000313" key="3">
    <source>
        <dbReference type="Proteomes" id="UP001198893"/>
    </source>
</evidence>
<name>A0AAW4W843_9FIRM</name>
<dbReference type="GO" id="GO:0051082">
    <property type="term" value="F:unfolded protein binding"/>
    <property type="evidence" value="ECO:0007669"/>
    <property type="project" value="InterPro"/>
</dbReference>
<proteinExistence type="inferred from homology"/>
<evidence type="ECO:0000313" key="2">
    <source>
        <dbReference type="EMBL" id="MCC2240966.1"/>
    </source>
</evidence>
<comment type="caution">
    <text evidence="2">The sequence shown here is derived from an EMBL/GenBank/DDBJ whole genome shotgun (WGS) entry which is preliminary data.</text>
</comment>